<feature type="chain" id="PRO_5022213128" evidence="2">
    <location>
        <begin position="27"/>
        <end position="125"/>
    </location>
</feature>
<dbReference type="OrthoDB" id="9787778at2"/>
<proteinExistence type="predicted"/>
<feature type="compositionally biased region" description="Polar residues" evidence="1">
    <location>
        <begin position="23"/>
        <end position="38"/>
    </location>
</feature>
<evidence type="ECO:0000256" key="1">
    <source>
        <dbReference type="SAM" id="MobiDB-lite"/>
    </source>
</evidence>
<keyword evidence="4" id="KW-1185">Reference proteome</keyword>
<feature type="signal peptide" evidence="2">
    <location>
        <begin position="1"/>
        <end position="26"/>
    </location>
</feature>
<feature type="region of interest" description="Disordered" evidence="1">
    <location>
        <begin position="21"/>
        <end position="54"/>
    </location>
</feature>
<dbReference type="RefSeq" id="WP_146989876.1">
    <property type="nucleotide sequence ID" value="NZ_VITY01000010.1"/>
</dbReference>
<dbReference type="Gene3D" id="1.10.150.320">
    <property type="entry name" value="Photosystem II 12 kDa extrinsic protein"/>
    <property type="match status" value="1"/>
</dbReference>
<name>A0A560LE75_9BRAD</name>
<organism evidence="3 4">
    <name type="scientific">Bradyrhizobium macuxiense</name>
    <dbReference type="NCBI Taxonomy" id="1755647"/>
    <lineage>
        <taxon>Bacteria</taxon>
        <taxon>Pseudomonadati</taxon>
        <taxon>Pseudomonadota</taxon>
        <taxon>Alphaproteobacteria</taxon>
        <taxon>Hyphomicrobiales</taxon>
        <taxon>Nitrobacteraceae</taxon>
        <taxon>Bradyrhizobium</taxon>
    </lineage>
</organism>
<dbReference type="SUPFAM" id="SSF81585">
    <property type="entry name" value="PsbU/PolX domain-like"/>
    <property type="match status" value="1"/>
</dbReference>
<sequence>MRKTTLASLLATALTLGMLTATPSMAQSTQPATPATKSETSKMAPAPKAVAPDAKTTGMAKDDLLDINSASSDQLDALPGVGKAYSAAIIKGRPYKGKDELVQKNILPQATYDKIKDKIVAKHKS</sequence>
<dbReference type="Proteomes" id="UP000321304">
    <property type="component" value="Unassembled WGS sequence"/>
</dbReference>
<dbReference type="EMBL" id="VITY01000010">
    <property type="protein sequence ID" value="TWB93685.1"/>
    <property type="molecule type" value="Genomic_DNA"/>
</dbReference>
<gene>
    <name evidence="3" type="ORF">FBZ93_110291</name>
</gene>
<dbReference type="AlphaFoldDB" id="A0A560LE75"/>
<protein>
    <submittedName>
        <fullName evidence="3">Helix-hairpin-helix protein</fullName>
    </submittedName>
</protein>
<accession>A0A560LE75</accession>
<comment type="caution">
    <text evidence="3">The sequence shown here is derived from an EMBL/GenBank/DDBJ whole genome shotgun (WGS) entry which is preliminary data.</text>
</comment>
<dbReference type="Pfam" id="PF12836">
    <property type="entry name" value="HHH_3"/>
    <property type="match status" value="1"/>
</dbReference>
<evidence type="ECO:0000313" key="3">
    <source>
        <dbReference type="EMBL" id="TWB93685.1"/>
    </source>
</evidence>
<reference evidence="3 4" key="1">
    <citation type="submission" date="2019-06" db="EMBL/GenBank/DDBJ databases">
        <title>Genomic Encyclopedia of Type Strains, Phase IV (KMG-V): Genome sequencing to study the core and pangenomes of soil and plant-associated prokaryotes.</title>
        <authorList>
            <person name="Whitman W."/>
        </authorList>
    </citation>
    <scope>NUCLEOTIDE SEQUENCE [LARGE SCALE GENOMIC DNA]</scope>
    <source>
        <strain evidence="3 4">BR 10355</strain>
    </source>
</reference>
<keyword evidence="2" id="KW-0732">Signal</keyword>
<evidence type="ECO:0000256" key="2">
    <source>
        <dbReference type="SAM" id="SignalP"/>
    </source>
</evidence>
<feature type="compositionally biased region" description="Low complexity" evidence="1">
    <location>
        <begin position="42"/>
        <end position="54"/>
    </location>
</feature>
<evidence type="ECO:0000313" key="4">
    <source>
        <dbReference type="Proteomes" id="UP000321304"/>
    </source>
</evidence>